<dbReference type="Pfam" id="PF02992">
    <property type="entry name" value="Transposase_21"/>
    <property type="match status" value="1"/>
</dbReference>
<dbReference type="InterPro" id="IPR036388">
    <property type="entry name" value="WH-like_DNA-bd_sf"/>
</dbReference>
<gene>
    <name evidence="1" type="ORF">FRX31_015947</name>
</gene>
<name>A0A7J6WAL9_THATH</name>
<dbReference type="EMBL" id="JABWDY010018670">
    <property type="protein sequence ID" value="KAF5194466.1"/>
    <property type="molecule type" value="Genomic_DNA"/>
</dbReference>
<reference evidence="1 2" key="1">
    <citation type="submission" date="2020-06" db="EMBL/GenBank/DDBJ databases">
        <title>Transcriptomic and genomic resources for Thalictrum thalictroides and T. hernandezii: Facilitating candidate gene discovery in an emerging model plant lineage.</title>
        <authorList>
            <person name="Arias T."/>
            <person name="Riano-Pachon D.M."/>
            <person name="Di Stilio V.S."/>
        </authorList>
    </citation>
    <scope>NUCLEOTIDE SEQUENCE [LARGE SCALE GENOMIC DNA]</scope>
    <source>
        <strain evidence="2">cv. WT478/WT964</strain>
        <tissue evidence="1">Leaves</tissue>
    </source>
</reference>
<evidence type="ECO:0000313" key="2">
    <source>
        <dbReference type="Proteomes" id="UP000554482"/>
    </source>
</evidence>
<evidence type="ECO:0000313" key="1">
    <source>
        <dbReference type="EMBL" id="KAF5194466.1"/>
    </source>
</evidence>
<organism evidence="1 2">
    <name type="scientific">Thalictrum thalictroides</name>
    <name type="common">Rue-anemone</name>
    <name type="synonym">Anemone thalictroides</name>
    <dbReference type="NCBI Taxonomy" id="46969"/>
    <lineage>
        <taxon>Eukaryota</taxon>
        <taxon>Viridiplantae</taxon>
        <taxon>Streptophyta</taxon>
        <taxon>Embryophyta</taxon>
        <taxon>Tracheophyta</taxon>
        <taxon>Spermatophyta</taxon>
        <taxon>Magnoliopsida</taxon>
        <taxon>Ranunculales</taxon>
        <taxon>Ranunculaceae</taxon>
        <taxon>Thalictroideae</taxon>
        <taxon>Thalictrum</taxon>
    </lineage>
</organism>
<dbReference type="OrthoDB" id="340227at2759"/>
<accession>A0A7J6WAL9</accession>
<sequence>MTTVSEEIDVLLEPLVKQLKDLWYDGVMVKDGFDGEVFNMRVSLKWTMDDFRAYGNRNKQGPKIGGGANNMTKVFTMHQLQFEEESVDELENKADLFELDYLKDFAFRINKEPQICISEKFQMMMCGGSGSRIQIAAKGIIQDVDEEYFTILGHIMKEHVIWRKENDENLKKDASLKNNDNMDEEGWVDIHLIAGFNR</sequence>
<proteinExistence type="predicted"/>
<dbReference type="AlphaFoldDB" id="A0A7J6WAL9"/>
<dbReference type="Gene3D" id="1.10.10.10">
    <property type="entry name" value="Winged helix-like DNA-binding domain superfamily/Winged helix DNA-binding domain"/>
    <property type="match status" value="1"/>
</dbReference>
<dbReference type="InterPro" id="IPR004242">
    <property type="entry name" value="Transposase_21"/>
</dbReference>
<keyword evidence="2" id="KW-1185">Reference proteome</keyword>
<comment type="caution">
    <text evidence="1">The sequence shown here is derived from an EMBL/GenBank/DDBJ whole genome shotgun (WGS) entry which is preliminary data.</text>
</comment>
<dbReference type="Proteomes" id="UP000554482">
    <property type="component" value="Unassembled WGS sequence"/>
</dbReference>
<feature type="non-terminal residue" evidence="1">
    <location>
        <position position="1"/>
    </location>
</feature>
<protein>
    <submittedName>
        <fullName evidence="1">Uncharacterized protein</fullName>
    </submittedName>
</protein>